<keyword evidence="5 12" id="KW-0812">Transmembrane</keyword>
<evidence type="ECO:0000256" key="9">
    <source>
        <dbReference type="ARBA" id="ARBA00029447"/>
    </source>
</evidence>
<evidence type="ECO:0000256" key="7">
    <source>
        <dbReference type="ARBA" id="ARBA00023136"/>
    </source>
</evidence>
<reference evidence="16 17" key="1">
    <citation type="journal article" date="2012" name="Int. J. Syst. Evol. Microbiol.">
        <title>Vibrio caribbeanicus sp. nov., isolated from the marine sponge Scleritoderma cyanea.</title>
        <authorList>
            <person name="Hoffmann M."/>
            <person name="Monday S.R."/>
            <person name="Allard M.W."/>
            <person name="Strain E.A."/>
            <person name="Whittaker P."/>
            <person name="Naum M."/>
            <person name="McCarthy P.J."/>
            <person name="Lopez J.V."/>
            <person name="Fischer M."/>
            <person name="Brown E.W."/>
        </authorList>
    </citation>
    <scope>NUCLEOTIDE SEQUENCE [LARGE SCALE GENOMIC DNA]</scope>
    <source>
        <strain evidence="16 17">ATCC BAA-2122</strain>
    </source>
</reference>
<dbReference type="InterPro" id="IPR004089">
    <property type="entry name" value="MCPsignal_dom"/>
</dbReference>
<dbReference type="Pfam" id="PF00015">
    <property type="entry name" value="MCPsignal"/>
    <property type="match status" value="1"/>
</dbReference>
<dbReference type="EMBL" id="AEIU01000088">
    <property type="protein sequence ID" value="EFP95691.1"/>
    <property type="molecule type" value="Genomic_DNA"/>
</dbReference>
<dbReference type="PROSITE" id="PS50111">
    <property type="entry name" value="CHEMOTAXIS_TRANSDUC_2"/>
    <property type="match status" value="1"/>
</dbReference>
<evidence type="ECO:0000256" key="4">
    <source>
        <dbReference type="ARBA" id="ARBA00022519"/>
    </source>
</evidence>
<dbReference type="OrthoDB" id="9806704at2"/>
<dbReference type="AlphaFoldDB" id="E3BME6"/>
<gene>
    <name evidence="16" type="ORF">VIBC2010_17110</name>
</gene>
<dbReference type="GO" id="GO:0006935">
    <property type="term" value="P:chemotaxis"/>
    <property type="evidence" value="ECO:0007669"/>
    <property type="project" value="UniProtKB-KW"/>
</dbReference>
<evidence type="ECO:0000256" key="2">
    <source>
        <dbReference type="ARBA" id="ARBA00022475"/>
    </source>
</evidence>
<evidence type="ECO:0000259" key="15">
    <source>
        <dbReference type="PROSITE" id="PS50885"/>
    </source>
</evidence>
<dbReference type="Gene3D" id="3.30.450.20">
    <property type="entry name" value="PAS domain"/>
    <property type="match status" value="1"/>
</dbReference>
<dbReference type="Proteomes" id="UP000002943">
    <property type="component" value="Unassembled WGS sequence"/>
</dbReference>
<dbReference type="SMART" id="SM00283">
    <property type="entry name" value="MA"/>
    <property type="match status" value="1"/>
</dbReference>
<evidence type="ECO:0000256" key="6">
    <source>
        <dbReference type="ARBA" id="ARBA00022989"/>
    </source>
</evidence>
<keyword evidence="3" id="KW-0145">Chemotaxis</keyword>
<dbReference type="STRING" id="796620.VIBC2010_17110"/>
<feature type="domain" description="T-SNARE coiled-coil homology" evidence="14">
    <location>
        <begin position="685"/>
        <end position="747"/>
    </location>
</feature>
<evidence type="ECO:0000259" key="13">
    <source>
        <dbReference type="PROSITE" id="PS50111"/>
    </source>
</evidence>
<evidence type="ECO:0000256" key="11">
    <source>
        <dbReference type="SAM" id="Coils"/>
    </source>
</evidence>
<evidence type="ECO:0000256" key="3">
    <source>
        <dbReference type="ARBA" id="ARBA00022500"/>
    </source>
</evidence>
<comment type="subcellular location">
    <subcellularLocation>
        <location evidence="1">Cell inner membrane</location>
        <topology evidence="1">Multi-pass membrane protein</topology>
    </subcellularLocation>
</comment>
<keyword evidence="17" id="KW-1185">Reference proteome</keyword>
<dbReference type="Pfam" id="PF00672">
    <property type="entry name" value="HAMP"/>
    <property type="match status" value="1"/>
</dbReference>
<comment type="caution">
    <text evidence="16">The sequence shown here is derived from an EMBL/GenBank/DDBJ whole genome shotgun (WGS) entry which is preliminary data.</text>
</comment>
<evidence type="ECO:0000256" key="1">
    <source>
        <dbReference type="ARBA" id="ARBA00004429"/>
    </source>
</evidence>
<dbReference type="SMART" id="SM00304">
    <property type="entry name" value="HAMP"/>
    <property type="match status" value="1"/>
</dbReference>
<dbReference type="SUPFAM" id="SSF58104">
    <property type="entry name" value="Methyl-accepting chemotaxis protein (MCP) signaling domain"/>
    <property type="match status" value="1"/>
</dbReference>
<keyword evidence="11" id="KW-0175">Coiled coil</keyword>
<keyword evidence="7 12" id="KW-0472">Membrane</keyword>
<evidence type="ECO:0000256" key="8">
    <source>
        <dbReference type="ARBA" id="ARBA00023224"/>
    </source>
</evidence>
<accession>E3BME6</accession>
<feature type="transmembrane region" description="Helical" evidence="12">
    <location>
        <begin position="420"/>
        <end position="438"/>
    </location>
</feature>
<dbReference type="PANTHER" id="PTHR32089">
    <property type="entry name" value="METHYL-ACCEPTING CHEMOTAXIS PROTEIN MCPB"/>
    <property type="match status" value="1"/>
</dbReference>
<dbReference type="CDD" id="cd11386">
    <property type="entry name" value="MCP_signal"/>
    <property type="match status" value="1"/>
</dbReference>
<feature type="domain" description="HAMP" evidence="15">
    <location>
        <begin position="440"/>
        <end position="493"/>
    </location>
</feature>
<dbReference type="Pfam" id="PF02743">
    <property type="entry name" value="dCache_1"/>
    <property type="match status" value="1"/>
</dbReference>
<dbReference type="RefSeq" id="WP_009602280.1">
    <property type="nucleotide sequence ID" value="NZ_AEIU01000088.1"/>
</dbReference>
<dbReference type="eggNOG" id="COG0840">
    <property type="taxonomic scope" value="Bacteria"/>
</dbReference>
<dbReference type="InterPro" id="IPR000727">
    <property type="entry name" value="T_SNARE_dom"/>
</dbReference>
<dbReference type="Gene3D" id="1.10.287.950">
    <property type="entry name" value="Methyl-accepting chemotaxis protein"/>
    <property type="match status" value="1"/>
</dbReference>
<evidence type="ECO:0000256" key="12">
    <source>
        <dbReference type="SAM" id="Phobius"/>
    </source>
</evidence>
<dbReference type="GO" id="GO:0005886">
    <property type="term" value="C:plasma membrane"/>
    <property type="evidence" value="ECO:0007669"/>
    <property type="project" value="UniProtKB-SubCell"/>
</dbReference>
<keyword evidence="8 10" id="KW-0807">Transducer</keyword>
<protein>
    <submittedName>
        <fullName evidence="16">Methyl-accepting chemotaxis protein</fullName>
    </submittedName>
</protein>
<evidence type="ECO:0000313" key="16">
    <source>
        <dbReference type="EMBL" id="EFP95691.1"/>
    </source>
</evidence>
<keyword evidence="6 12" id="KW-1133">Transmembrane helix</keyword>
<proteinExistence type="inferred from homology"/>
<evidence type="ECO:0000256" key="10">
    <source>
        <dbReference type="PROSITE-ProRule" id="PRU00284"/>
    </source>
</evidence>
<dbReference type="PANTHER" id="PTHR32089:SF120">
    <property type="entry name" value="METHYL-ACCEPTING CHEMOTAXIS PROTEIN TLPQ"/>
    <property type="match status" value="1"/>
</dbReference>
<sequence>MKIATKIVLASTVLCTLAVVATGVIVGWRSSDLSETALFKRANEQMVSVRENKKNEIEDYFDQIKYQMLTTANSIGVRDAMLMFDEAFGRYPVWEVSEGDVSKLGDYYSSAFGANYKQLNDGESANEMQKLNMLSPLAKALQARYIGVNPNPLGDKHQLMSDSLGTDYDKAHATYHPSIKGFLEAFGYYDIFLVDNDGNIVYSVFKELDFATNLNSGPYSNSGISKAFKGALNLSPSDYHLEDFAPYYPSYEAAASFIATPIVKDGTRLGVLIFQMPVDEINKIMTFKSNWKNAGLGETGEAFLIGPDGLKRSESRLLLEQPKLYFESLEASGLSASTIAQINGKGSAIGRQPVATSTSKAALSGKSGTDVVRDFKGHRVLSAYAPVDAAGLTWGIITEIHEDEALVDVRKLTGSLTTTVITSIIIVVILSIIISYILGNSIANPIKAAIGKIQLISRDNDLTQRFEVAGRDEMTDLAVSMNGLFIHLQEIFGKFAQASSNLNENTSTMAGNMNNARGSISDQNNRTGTVSTAVNEMSASIAEVAQFATRAAEFVKQANETGSEGVQVGRNLGDEISRLDNEMQTAVSAIKRLHNESNSIGEVLDVIQGIAEQTNLLALNAAIEAARAGEQGRGFAVVADEVRSLAGRTQTSTEEIRSKIESLQRETSSVSKSIESANSTVSQGVSTCDQNTQMLEQIVSMLNELNEMNVQIASATDQQKAVTEEISGNITDISDASANVTSQVQDADDLLQGLSNEAERLNSEVSQFKY</sequence>
<dbReference type="PROSITE" id="PS50885">
    <property type="entry name" value="HAMP"/>
    <property type="match status" value="1"/>
</dbReference>
<evidence type="ECO:0000256" key="5">
    <source>
        <dbReference type="ARBA" id="ARBA00022692"/>
    </source>
</evidence>
<keyword evidence="2" id="KW-1003">Cell membrane</keyword>
<dbReference type="InterPro" id="IPR003660">
    <property type="entry name" value="HAMP_dom"/>
</dbReference>
<organism evidence="16 17">
    <name type="scientific">Vibrio caribbeanicus ATCC BAA-2122</name>
    <dbReference type="NCBI Taxonomy" id="796620"/>
    <lineage>
        <taxon>Bacteria</taxon>
        <taxon>Pseudomonadati</taxon>
        <taxon>Pseudomonadota</taxon>
        <taxon>Gammaproteobacteria</taxon>
        <taxon>Vibrionales</taxon>
        <taxon>Vibrionaceae</taxon>
        <taxon>Vibrio</taxon>
    </lineage>
</organism>
<feature type="coiled-coil region" evidence="11">
    <location>
        <begin position="698"/>
        <end position="764"/>
    </location>
</feature>
<dbReference type="GO" id="GO:0007165">
    <property type="term" value="P:signal transduction"/>
    <property type="evidence" value="ECO:0007669"/>
    <property type="project" value="UniProtKB-KW"/>
</dbReference>
<comment type="similarity">
    <text evidence="9">Belongs to the methyl-accepting chemotaxis (MCP) protein family.</text>
</comment>
<evidence type="ECO:0000313" key="17">
    <source>
        <dbReference type="Proteomes" id="UP000002943"/>
    </source>
</evidence>
<dbReference type="FunFam" id="1.10.287.950:FF:000001">
    <property type="entry name" value="Methyl-accepting chemotaxis sensory transducer"/>
    <property type="match status" value="1"/>
</dbReference>
<dbReference type="InterPro" id="IPR033479">
    <property type="entry name" value="dCache_1"/>
</dbReference>
<keyword evidence="4" id="KW-0997">Cell inner membrane</keyword>
<feature type="domain" description="Methyl-accepting transducer" evidence="13">
    <location>
        <begin position="498"/>
        <end position="734"/>
    </location>
</feature>
<evidence type="ECO:0000259" key="14">
    <source>
        <dbReference type="PROSITE" id="PS50192"/>
    </source>
</evidence>
<name>E3BME6_9VIBR</name>
<dbReference type="PROSITE" id="PS50192">
    <property type="entry name" value="T_SNARE"/>
    <property type="match status" value="1"/>
</dbReference>